<sequence length="297" mass="31792">MSFTGLDPLLPEPGAPAGERVHARVPEDGREVTAVLYRAKLPAGTVERLFSPARTWEITPLLDAGDAAGLRALLPAVRIRLLTERPGPDSACVLAWPSLDAPVVRPLLRHGFLPRTALGVRTGPAPPVPHRPPGLVVRPASAGDLEELLALEVAELRYASLVGTATVLDNAAALLEPGLRRMLVEGRVWLAEAEGLAVGMVSTRCLIPEAGGALANRLPGGRWGHISTASVAEHARGTGVGRALLDVAHRELLRSGVRGTFLFYNPCNPLSPVFWHRQGYRPLWTIWDVTPAGEMRA</sequence>
<name>A0ABS4PS60_9PSEU</name>
<gene>
    <name evidence="3" type="ORF">JOM49_003793</name>
</gene>
<dbReference type="Pfam" id="PF13508">
    <property type="entry name" value="Acetyltransf_7"/>
    <property type="match status" value="1"/>
</dbReference>
<dbReference type="CDD" id="cd04301">
    <property type="entry name" value="NAT_SF"/>
    <property type="match status" value="1"/>
</dbReference>
<accession>A0ABS4PS60</accession>
<dbReference type="EMBL" id="JAGGMS010000001">
    <property type="protein sequence ID" value="MBP2182267.1"/>
    <property type="molecule type" value="Genomic_DNA"/>
</dbReference>
<feature type="region of interest" description="Disordered" evidence="1">
    <location>
        <begin position="1"/>
        <end position="20"/>
    </location>
</feature>
<dbReference type="InterPro" id="IPR000182">
    <property type="entry name" value="GNAT_dom"/>
</dbReference>
<dbReference type="SUPFAM" id="SSF55729">
    <property type="entry name" value="Acyl-CoA N-acyltransferases (Nat)"/>
    <property type="match status" value="1"/>
</dbReference>
<proteinExistence type="predicted"/>
<evidence type="ECO:0000313" key="3">
    <source>
        <dbReference type="EMBL" id="MBP2182267.1"/>
    </source>
</evidence>
<evidence type="ECO:0000259" key="2">
    <source>
        <dbReference type="PROSITE" id="PS51186"/>
    </source>
</evidence>
<reference evidence="3 4" key="1">
    <citation type="submission" date="2021-03" db="EMBL/GenBank/DDBJ databases">
        <title>Sequencing the genomes of 1000 actinobacteria strains.</title>
        <authorList>
            <person name="Klenk H.-P."/>
        </authorList>
    </citation>
    <scope>NUCLEOTIDE SEQUENCE [LARGE SCALE GENOMIC DNA]</scope>
    <source>
        <strain evidence="3 4">DSM 45510</strain>
    </source>
</reference>
<evidence type="ECO:0000256" key="1">
    <source>
        <dbReference type="SAM" id="MobiDB-lite"/>
    </source>
</evidence>
<feature type="domain" description="N-acetyltransferase" evidence="2">
    <location>
        <begin position="135"/>
        <end position="297"/>
    </location>
</feature>
<dbReference type="InterPro" id="IPR016181">
    <property type="entry name" value="Acyl_CoA_acyltransferase"/>
</dbReference>
<dbReference type="Proteomes" id="UP000741013">
    <property type="component" value="Unassembled WGS sequence"/>
</dbReference>
<protein>
    <submittedName>
        <fullName evidence="3">GNAT superfamily N-acetyltransferase</fullName>
    </submittedName>
</protein>
<dbReference type="Gene3D" id="3.40.630.30">
    <property type="match status" value="1"/>
</dbReference>
<organism evidence="3 4">
    <name type="scientific">Amycolatopsis magusensis</name>
    <dbReference type="NCBI Taxonomy" id="882444"/>
    <lineage>
        <taxon>Bacteria</taxon>
        <taxon>Bacillati</taxon>
        <taxon>Actinomycetota</taxon>
        <taxon>Actinomycetes</taxon>
        <taxon>Pseudonocardiales</taxon>
        <taxon>Pseudonocardiaceae</taxon>
        <taxon>Amycolatopsis</taxon>
    </lineage>
</organism>
<dbReference type="PROSITE" id="PS51186">
    <property type="entry name" value="GNAT"/>
    <property type="match status" value="1"/>
</dbReference>
<evidence type="ECO:0000313" key="4">
    <source>
        <dbReference type="Proteomes" id="UP000741013"/>
    </source>
</evidence>
<keyword evidence="4" id="KW-1185">Reference proteome</keyword>
<dbReference type="RefSeq" id="WP_209665606.1">
    <property type="nucleotide sequence ID" value="NZ_JAGGMS010000001.1"/>
</dbReference>
<comment type="caution">
    <text evidence="3">The sequence shown here is derived from an EMBL/GenBank/DDBJ whole genome shotgun (WGS) entry which is preliminary data.</text>
</comment>